<dbReference type="STRING" id="228958.SAMN04488007_3696"/>
<accession>A0A1M6UV16</accession>
<keyword evidence="1" id="KW-0472">Membrane</keyword>
<dbReference type="EMBL" id="FQZX01000004">
    <property type="protein sequence ID" value="SHK72961.1"/>
    <property type="molecule type" value="Genomic_DNA"/>
</dbReference>
<dbReference type="OrthoDB" id="1451750at2"/>
<evidence type="ECO:0000256" key="1">
    <source>
        <dbReference type="SAM" id="Phobius"/>
    </source>
</evidence>
<name>A0A1M6UV16_9FLAO</name>
<evidence type="ECO:0000313" key="2">
    <source>
        <dbReference type="EMBL" id="SHK72961.1"/>
    </source>
</evidence>
<keyword evidence="1" id="KW-0812">Transmembrane</keyword>
<gene>
    <name evidence="2" type="ORF">SAMN04488007_3696</name>
</gene>
<keyword evidence="3" id="KW-1185">Reference proteome</keyword>
<dbReference type="Proteomes" id="UP000184314">
    <property type="component" value="Unassembled WGS sequence"/>
</dbReference>
<sequence>MKKITQALLTILIIGLVYLAVFWSGFGPDEKRIEITNEYIINDHWNDKYNNAIQIDKMILLDKDLDVFSNLFIKNAHYWDFDKSLTKDDSFTCSYWGIKSTKEGKVFFNKNNGWNWTVNGTEQPILGKLENSKWYKFSKLLMNTKFYTYVFVDSVGQTHMYNVNKANW</sequence>
<feature type="transmembrane region" description="Helical" evidence="1">
    <location>
        <begin position="7"/>
        <end position="26"/>
    </location>
</feature>
<dbReference type="RefSeq" id="WP_073246970.1">
    <property type="nucleotide sequence ID" value="NZ_FQZX01000004.1"/>
</dbReference>
<reference evidence="3" key="1">
    <citation type="submission" date="2016-11" db="EMBL/GenBank/DDBJ databases">
        <authorList>
            <person name="Varghese N."/>
            <person name="Submissions S."/>
        </authorList>
    </citation>
    <scope>NUCLEOTIDE SEQUENCE [LARGE SCALE GENOMIC DNA]</scope>
    <source>
        <strain evidence="3">DSM 16478</strain>
    </source>
</reference>
<protein>
    <submittedName>
        <fullName evidence="2">Uncharacterized protein</fullName>
    </submittedName>
</protein>
<proteinExistence type="predicted"/>
<keyword evidence="1" id="KW-1133">Transmembrane helix</keyword>
<organism evidence="2 3">
    <name type="scientific">Maribacter aquivivus</name>
    <dbReference type="NCBI Taxonomy" id="228958"/>
    <lineage>
        <taxon>Bacteria</taxon>
        <taxon>Pseudomonadati</taxon>
        <taxon>Bacteroidota</taxon>
        <taxon>Flavobacteriia</taxon>
        <taxon>Flavobacteriales</taxon>
        <taxon>Flavobacteriaceae</taxon>
        <taxon>Maribacter</taxon>
    </lineage>
</organism>
<dbReference type="AlphaFoldDB" id="A0A1M6UV16"/>
<evidence type="ECO:0000313" key="3">
    <source>
        <dbReference type="Proteomes" id="UP000184314"/>
    </source>
</evidence>